<dbReference type="Pfam" id="PF01049">
    <property type="entry name" value="CADH_Y-type_LIR"/>
    <property type="match status" value="1"/>
</dbReference>
<dbReference type="InterPro" id="IPR027397">
    <property type="entry name" value="Catenin-bd_sf"/>
</dbReference>
<dbReference type="AlphaFoldDB" id="A0AAV2RFK4"/>
<evidence type="ECO:0000313" key="7">
    <source>
        <dbReference type="Proteomes" id="UP001497623"/>
    </source>
</evidence>
<gene>
    <name evidence="6" type="ORF">MNOR_LOCUS23873</name>
</gene>
<keyword evidence="2" id="KW-0472">Membrane</keyword>
<feature type="compositionally biased region" description="Low complexity" evidence="4">
    <location>
        <begin position="62"/>
        <end position="77"/>
    </location>
</feature>
<dbReference type="GO" id="GO:0009887">
    <property type="term" value="P:animal organ morphogenesis"/>
    <property type="evidence" value="ECO:0007669"/>
    <property type="project" value="UniProtKB-ARBA"/>
</dbReference>
<evidence type="ECO:0000313" key="6">
    <source>
        <dbReference type="EMBL" id="CAL4123185.1"/>
    </source>
</evidence>
<evidence type="ECO:0000256" key="2">
    <source>
        <dbReference type="ARBA" id="ARBA00022989"/>
    </source>
</evidence>
<comment type="caution">
    <text evidence="6">The sequence shown here is derived from an EMBL/GenBank/DDBJ whole genome shotgun (WGS) entry which is preliminary data.</text>
</comment>
<evidence type="ECO:0000256" key="3">
    <source>
        <dbReference type="RuleBase" id="RU004357"/>
    </source>
</evidence>
<dbReference type="Gene3D" id="4.10.900.10">
    <property type="entry name" value="TCF3-CBD (Catenin binding domain)"/>
    <property type="match status" value="1"/>
</dbReference>
<feature type="non-terminal residue" evidence="6">
    <location>
        <position position="1"/>
    </location>
</feature>
<dbReference type="GO" id="GO:0005509">
    <property type="term" value="F:calcium ion binding"/>
    <property type="evidence" value="ECO:0007669"/>
    <property type="project" value="InterPro"/>
</dbReference>
<evidence type="ECO:0000259" key="5">
    <source>
        <dbReference type="Pfam" id="PF01049"/>
    </source>
</evidence>
<keyword evidence="2" id="KW-1133">Transmembrane helix</keyword>
<organism evidence="6 7">
    <name type="scientific">Meganyctiphanes norvegica</name>
    <name type="common">Northern krill</name>
    <name type="synonym">Thysanopoda norvegica</name>
    <dbReference type="NCBI Taxonomy" id="48144"/>
    <lineage>
        <taxon>Eukaryota</taxon>
        <taxon>Metazoa</taxon>
        <taxon>Ecdysozoa</taxon>
        <taxon>Arthropoda</taxon>
        <taxon>Crustacea</taxon>
        <taxon>Multicrustacea</taxon>
        <taxon>Malacostraca</taxon>
        <taxon>Eumalacostraca</taxon>
        <taxon>Eucarida</taxon>
        <taxon>Euphausiacea</taxon>
        <taxon>Euphausiidae</taxon>
        <taxon>Meganyctiphanes</taxon>
    </lineage>
</organism>
<dbReference type="Proteomes" id="UP001497623">
    <property type="component" value="Unassembled WGS sequence"/>
</dbReference>
<sequence length="138" mass="15318">SLSSIGSGSSDEDQQFDHLNDWGPRFEKLASIYGRHPDDEDDSDYEFPHIPKKTLHSKDIKSPSISNQKNISQSSPSKTKENSYRKPSIKSNSSSATSPKEQPSEPKPSVNGSFYSETVNPLPEMNNKGALDGRESWC</sequence>
<dbReference type="EMBL" id="CAXKWB010021456">
    <property type="protein sequence ID" value="CAL4123185.1"/>
    <property type="molecule type" value="Genomic_DNA"/>
</dbReference>
<keyword evidence="1" id="KW-0812">Transmembrane</keyword>
<accession>A0AAV2RFK4</accession>
<comment type="function">
    <text evidence="3">Cadherins are calcium-dependent cell adhesion proteins.</text>
</comment>
<name>A0AAV2RFK4_MEGNR</name>
<feature type="domain" description="Cadherin Y-type LIR-motif" evidence="5">
    <location>
        <begin position="1"/>
        <end position="34"/>
    </location>
</feature>
<feature type="compositionally biased region" description="Polar residues" evidence="4">
    <location>
        <begin position="110"/>
        <end position="119"/>
    </location>
</feature>
<keyword evidence="7" id="KW-1185">Reference proteome</keyword>
<evidence type="ECO:0000256" key="4">
    <source>
        <dbReference type="SAM" id="MobiDB-lite"/>
    </source>
</evidence>
<evidence type="ECO:0000256" key="1">
    <source>
        <dbReference type="ARBA" id="ARBA00022692"/>
    </source>
</evidence>
<dbReference type="InterPro" id="IPR000233">
    <property type="entry name" value="Cadherin_Y-type_LIR"/>
</dbReference>
<protein>
    <recommendedName>
        <fullName evidence="5">Cadherin Y-type LIR-motif domain-containing protein</fullName>
    </recommendedName>
</protein>
<feature type="region of interest" description="Disordered" evidence="4">
    <location>
        <begin position="1"/>
        <end position="138"/>
    </location>
</feature>
<proteinExistence type="predicted"/>
<dbReference type="GO" id="GO:0007156">
    <property type="term" value="P:homophilic cell adhesion via plasma membrane adhesion molecules"/>
    <property type="evidence" value="ECO:0007669"/>
    <property type="project" value="InterPro"/>
</dbReference>
<feature type="compositionally biased region" description="Basic and acidic residues" evidence="4">
    <location>
        <begin position="15"/>
        <end position="28"/>
    </location>
</feature>
<reference evidence="6 7" key="1">
    <citation type="submission" date="2024-05" db="EMBL/GenBank/DDBJ databases">
        <authorList>
            <person name="Wallberg A."/>
        </authorList>
    </citation>
    <scope>NUCLEOTIDE SEQUENCE [LARGE SCALE GENOMIC DNA]</scope>
</reference>